<dbReference type="PANTHER" id="PTHR43976:SF16">
    <property type="entry name" value="SHORT-CHAIN DEHYDROGENASE_REDUCTASE FAMILY PROTEIN"/>
    <property type="match status" value="1"/>
</dbReference>
<dbReference type="PRINTS" id="PR00080">
    <property type="entry name" value="SDRFAMILY"/>
</dbReference>
<evidence type="ECO:0000256" key="4">
    <source>
        <dbReference type="RuleBase" id="RU000363"/>
    </source>
</evidence>
<dbReference type="InterPro" id="IPR057326">
    <property type="entry name" value="KR_dom"/>
</dbReference>
<gene>
    <name evidence="6" type="ORF">EVG20_g11280</name>
</gene>
<organism evidence="6 7">
    <name type="scientific">Dentipellis fragilis</name>
    <dbReference type="NCBI Taxonomy" id="205917"/>
    <lineage>
        <taxon>Eukaryota</taxon>
        <taxon>Fungi</taxon>
        <taxon>Dikarya</taxon>
        <taxon>Basidiomycota</taxon>
        <taxon>Agaricomycotina</taxon>
        <taxon>Agaricomycetes</taxon>
        <taxon>Russulales</taxon>
        <taxon>Hericiaceae</taxon>
        <taxon>Dentipellis</taxon>
    </lineage>
</organism>
<feature type="domain" description="Ketoreductase" evidence="5">
    <location>
        <begin position="10"/>
        <end position="215"/>
    </location>
</feature>
<dbReference type="InterPro" id="IPR002347">
    <property type="entry name" value="SDR_fam"/>
</dbReference>
<keyword evidence="2" id="KW-0521">NADP</keyword>
<name>A0A4Y9XND5_9AGAM</name>
<dbReference type="GO" id="GO:0016491">
    <property type="term" value="F:oxidoreductase activity"/>
    <property type="evidence" value="ECO:0007669"/>
    <property type="project" value="UniProtKB-KW"/>
</dbReference>
<evidence type="ECO:0000313" key="7">
    <source>
        <dbReference type="Proteomes" id="UP000298327"/>
    </source>
</evidence>
<sequence>MTRPQATGEKVWLITGAASGLGASLVEAVLARGDKVIATARPASREKLRAVIDALPPRDRESNRIRPLDLDVTDTAESIRANMKTAIALWGRVDVLVNNAGTVVGGVTEEEGAEAFLEQFKTNVFGVINATNAVLPHMRERRDGTVVIIGSRSAWANIPGVAQYSASKAAIHSYADTLAGELRHLNIRVLPVAPAAFRTQGFTAPTPLGQPIADYDPLRTQLAEVVKKRILENPEVGDPRKGMEILVDVVRGEGRAAGREWPSLLFLGAEAQKQIRTKSAMWELNLQAWTDVGCDVLEERPSN</sequence>
<dbReference type="InterPro" id="IPR051911">
    <property type="entry name" value="SDR_oxidoreductase"/>
</dbReference>
<protein>
    <recommendedName>
        <fullName evidence="5">Ketoreductase domain-containing protein</fullName>
    </recommendedName>
</protein>
<comment type="caution">
    <text evidence="6">The sequence shown here is derived from an EMBL/GenBank/DDBJ whole genome shotgun (WGS) entry which is preliminary data.</text>
</comment>
<dbReference type="OrthoDB" id="1274115at2759"/>
<dbReference type="AlphaFoldDB" id="A0A4Y9XND5"/>
<dbReference type="SMART" id="SM00822">
    <property type="entry name" value="PKS_KR"/>
    <property type="match status" value="1"/>
</dbReference>
<reference evidence="6 7" key="1">
    <citation type="submission" date="2019-02" db="EMBL/GenBank/DDBJ databases">
        <title>Genome sequencing of the rare red list fungi Dentipellis fragilis.</title>
        <authorList>
            <person name="Buettner E."/>
            <person name="Kellner H."/>
        </authorList>
    </citation>
    <scope>NUCLEOTIDE SEQUENCE [LARGE SCALE GENOMIC DNA]</scope>
    <source>
        <strain evidence="6 7">DSM 105465</strain>
    </source>
</reference>
<evidence type="ECO:0000259" key="5">
    <source>
        <dbReference type="SMART" id="SM00822"/>
    </source>
</evidence>
<proteinExistence type="inferred from homology"/>
<dbReference type="SUPFAM" id="SSF51735">
    <property type="entry name" value="NAD(P)-binding Rossmann-fold domains"/>
    <property type="match status" value="1"/>
</dbReference>
<dbReference type="Gene3D" id="3.40.50.720">
    <property type="entry name" value="NAD(P)-binding Rossmann-like Domain"/>
    <property type="match status" value="1"/>
</dbReference>
<evidence type="ECO:0000256" key="1">
    <source>
        <dbReference type="ARBA" id="ARBA00006484"/>
    </source>
</evidence>
<evidence type="ECO:0000256" key="2">
    <source>
        <dbReference type="ARBA" id="ARBA00022857"/>
    </source>
</evidence>
<dbReference type="Proteomes" id="UP000298327">
    <property type="component" value="Unassembled WGS sequence"/>
</dbReference>
<dbReference type="EMBL" id="SEOQ01001674">
    <property type="protein sequence ID" value="TFY50877.1"/>
    <property type="molecule type" value="Genomic_DNA"/>
</dbReference>
<dbReference type="Pfam" id="PF00106">
    <property type="entry name" value="adh_short"/>
    <property type="match status" value="1"/>
</dbReference>
<evidence type="ECO:0000313" key="6">
    <source>
        <dbReference type="EMBL" id="TFY50877.1"/>
    </source>
</evidence>
<dbReference type="PROSITE" id="PS00061">
    <property type="entry name" value="ADH_SHORT"/>
    <property type="match status" value="1"/>
</dbReference>
<keyword evidence="7" id="KW-1185">Reference proteome</keyword>
<keyword evidence="3" id="KW-0560">Oxidoreductase</keyword>
<accession>A0A4Y9XND5</accession>
<dbReference type="CDD" id="cd05374">
    <property type="entry name" value="17beta-HSD-like_SDR_c"/>
    <property type="match status" value="1"/>
</dbReference>
<dbReference type="InterPro" id="IPR036291">
    <property type="entry name" value="NAD(P)-bd_dom_sf"/>
</dbReference>
<dbReference type="PRINTS" id="PR00081">
    <property type="entry name" value="GDHRDH"/>
</dbReference>
<dbReference type="STRING" id="205917.A0A4Y9XND5"/>
<comment type="similarity">
    <text evidence="1 4">Belongs to the short-chain dehydrogenases/reductases (SDR) family.</text>
</comment>
<dbReference type="PANTHER" id="PTHR43976">
    <property type="entry name" value="SHORT CHAIN DEHYDROGENASE"/>
    <property type="match status" value="1"/>
</dbReference>
<dbReference type="InterPro" id="IPR020904">
    <property type="entry name" value="Sc_DH/Rdtase_CS"/>
</dbReference>
<evidence type="ECO:0000256" key="3">
    <source>
        <dbReference type="ARBA" id="ARBA00023002"/>
    </source>
</evidence>